<accession>A0A818RBM7</accession>
<dbReference type="EMBL" id="CAJOBD010000340">
    <property type="protein sequence ID" value="CAF3648858.1"/>
    <property type="molecule type" value="Genomic_DNA"/>
</dbReference>
<dbReference type="InterPro" id="IPR009836">
    <property type="entry name" value="GRDP-like"/>
</dbReference>
<name>A0A818RBM7_9BILA</name>
<protein>
    <submittedName>
        <fullName evidence="1">Uncharacterized protein</fullName>
    </submittedName>
</protein>
<proteinExistence type="predicted"/>
<comment type="caution">
    <text evidence="1">The sequence shown here is derived from an EMBL/GenBank/DDBJ whole genome shotgun (WGS) entry which is preliminary data.</text>
</comment>
<dbReference type="AlphaFoldDB" id="A0A818RBM7"/>
<gene>
    <name evidence="1" type="ORF">JBS370_LOCUS6234</name>
</gene>
<dbReference type="Proteomes" id="UP000663836">
    <property type="component" value="Unassembled WGS sequence"/>
</dbReference>
<reference evidence="1" key="1">
    <citation type="submission" date="2021-02" db="EMBL/GenBank/DDBJ databases">
        <authorList>
            <person name="Nowell W R."/>
        </authorList>
    </citation>
    <scope>NUCLEOTIDE SEQUENCE</scope>
</reference>
<sequence length="135" mass="16032">MENPFSFTENDIICDGKWFNFYEEFMYNAIEKVSIQNNISPSLTTIDLRSEPMKRLKKSYERFLYMAAKYPLKDENGFLPHTYAIDLIWHSHLQEPLNYVSDCIRLVGYVIFHDPSPILEDDSSDGVYQIWKNEF</sequence>
<evidence type="ECO:0000313" key="1">
    <source>
        <dbReference type="EMBL" id="CAF3648858.1"/>
    </source>
</evidence>
<evidence type="ECO:0000313" key="2">
    <source>
        <dbReference type="Proteomes" id="UP000663836"/>
    </source>
</evidence>
<dbReference type="Pfam" id="PF07173">
    <property type="entry name" value="GRDP-like"/>
    <property type="match status" value="1"/>
</dbReference>
<organism evidence="1 2">
    <name type="scientific">Rotaria sordida</name>
    <dbReference type="NCBI Taxonomy" id="392033"/>
    <lineage>
        <taxon>Eukaryota</taxon>
        <taxon>Metazoa</taxon>
        <taxon>Spiralia</taxon>
        <taxon>Gnathifera</taxon>
        <taxon>Rotifera</taxon>
        <taxon>Eurotatoria</taxon>
        <taxon>Bdelloidea</taxon>
        <taxon>Philodinida</taxon>
        <taxon>Philodinidae</taxon>
        <taxon>Rotaria</taxon>
    </lineage>
</organism>